<feature type="domain" description="GEVED" evidence="4">
    <location>
        <begin position="317"/>
        <end position="406"/>
    </location>
</feature>
<evidence type="ECO:0000313" key="6">
    <source>
        <dbReference type="Proteomes" id="UP000580344"/>
    </source>
</evidence>
<evidence type="ECO:0000313" key="5">
    <source>
        <dbReference type="EMBL" id="NOJ75298.1"/>
    </source>
</evidence>
<keyword evidence="6" id="KW-1185">Reference proteome</keyword>
<evidence type="ECO:0000256" key="1">
    <source>
        <dbReference type="ARBA" id="ARBA00022729"/>
    </source>
</evidence>
<sequence>MKKNLLLLWSFIGSLTFAQQITLDTSLVSEIPNTIDEWWYWSGGFPVNGSQFSPNTEVTVKAIDPNGKPWRNFTGTSDANGNFSIQITSKKNKSIYGDYTIEATDKNGKTATAILTVTKRANDVLNVSIVPNAMTLSDFFSEKFKIKGSGFEPGAEVSVFAFSPNESGTQIEPGPPFSTFEPKYADNDGNFEMDFNIFTVSYPWGDQMPEVEGPWRINLSGYASDTFNGSGNFRILPDNPSTSNYCNIIQTQDENNTIKVTPITYFGIDGVNEHNSGTNSNNYYENFSNISFDLKAGQTYKGTLKGINQSTYAGDTFTLFFDWNQNGILDEENEIVHEAYILGSPTTTTTEQISEFEFTVPENAVNGNTKLRILKLNSVNNYSLYWPSGSCGFYTNDGQVEDYSINITNGITPPSCTLDCPDDITVSTTGTNRTAKVDYDLTFSCEDNTTQICQLEYPSNNFEFGLVASQFTTLANDFVVEEGQTMKLKQVIPNYIKSSYGSTISIYKDNEGKPGELLKKFENVQSTSQTEIGQANDGTVFEVVYDLPETVELASGRYWLALNAQGPLISWESTSNVTTKVSYSTTDEGQTWKELPNSDGVFKLGYECNAQDDLEIVLVDGLDSGADFPIGTTTVTHNLVYKGVILDTCSFDVTVKDVLSTAEVNKSSIKYHPNPVKDVLTISNDQNIEKVTIVDVTGKVVYSKEINTKNTQLNLAHLNSGVYIVKTISNGKENSFKIVKK</sequence>
<dbReference type="Pfam" id="PF20009">
    <property type="entry name" value="GEVED"/>
    <property type="match status" value="1"/>
</dbReference>
<dbReference type="EMBL" id="JABFOQ010000009">
    <property type="protein sequence ID" value="NOJ75298.1"/>
    <property type="molecule type" value="Genomic_DNA"/>
</dbReference>
<accession>A0ABX1WLB9</accession>
<dbReference type="InterPro" id="IPR045474">
    <property type="entry name" value="GEVED"/>
</dbReference>
<name>A0ABX1WLB9_9FLAO</name>
<dbReference type="NCBIfam" id="TIGR04183">
    <property type="entry name" value="Por_Secre_tail"/>
    <property type="match status" value="1"/>
</dbReference>
<organism evidence="5 6">
    <name type="scientific">Empedobacter stercoris</name>
    <dbReference type="NCBI Taxonomy" id="1628248"/>
    <lineage>
        <taxon>Bacteria</taxon>
        <taxon>Pseudomonadati</taxon>
        <taxon>Bacteroidota</taxon>
        <taxon>Flavobacteriia</taxon>
        <taxon>Flavobacteriales</taxon>
        <taxon>Weeksellaceae</taxon>
        <taxon>Empedobacter</taxon>
    </lineage>
</organism>
<dbReference type="Pfam" id="PF18962">
    <property type="entry name" value="Por_Secre_tail"/>
    <property type="match status" value="1"/>
</dbReference>
<dbReference type="InterPro" id="IPR026444">
    <property type="entry name" value="Secre_tail"/>
</dbReference>
<gene>
    <name evidence="5" type="ORF">HMH06_05505</name>
</gene>
<feature type="domain" description="Secretion system C-terminal sorting" evidence="3">
    <location>
        <begin position="673"/>
        <end position="738"/>
    </location>
</feature>
<comment type="caution">
    <text evidence="5">The sequence shown here is derived from an EMBL/GenBank/DDBJ whole genome shotgun (WGS) entry which is preliminary data.</text>
</comment>
<evidence type="ECO:0000259" key="4">
    <source>
        <dbReference type="Pfam" id="PF20009"/>
    </source>
</evidence>
<feature type="chain" id="PRO_5046325438" evidence="2">
    <location>
        <begin position="19"/>
        <end position="741"/>
    </location>
</feature>
<dbReference type="Gene3D" id="2.60.40.10">
    <property type="entry name" value="Immunoglobulins"/>
    <property type="match status" value="1"/>
</dbReference>
<dbReference type="RefSeq" id="WP_171622618.1">
    <property type="nucleotide sequence ID" value="NZ_CP053698.1"/>
</dbReference>
<keyword evidence="1 2" id="KW-0732">Signal</keyword>
<protein>
    <submittedName>
        <fullName evidence="5">T9SS type A sorting domain-containing protein</fullName>
    </submittedName>
</protein>
<evidence type="ECO:0000256" key="2">
    <source>
        <dbReference type="SAM" id="SignalP"/>
    </source>
</evidence>
<reference evidence="5 6" key="1">
    <citation type="submission" date="2020-05" db="EMBL/GenBank/DDBJ databases">
        <title>Tigecycline resistant gene in Empedobacter stercoris.</title>
        <authorList>
            <person name="Chen Y."/>
            <person name="Cheng Y."/>
            <person name="Zhou K."/>
        </authorList>
    </citation>
    <scope>NUCLEOTIDE SEQUENCE [LARGE SCALE GENOMIC DNA]</scope>
    <source>
        <strain evidence="5 6">ES202</strain>
    </source>
</reference>
<evidence type="ECO:0000259" key="3">
    <source>
        <dbReference type="Pfam" id="PF18962"/>
    </source>
</evidence>
<dbReference type="Proteomes" id="UP000580344">
    <property type="component" value="Unassembled WGS sequence"/>
</dbReference>
<dbReference type="InterPro" id="IPR013783">
    <property type="entry name" value="Ig-like_fold"/>
</dbReference>
<proteinExistence type="predicted"/>
<feature type="signal peptide" evidence="2">
    <location>
        <begin position="1"/>
        <end position="18"/>
    </location>
</feature>